<dbReference type="GO" id="GO:0030246">
    <property type="term" value="F:carbohydrate binding"/>
    <property type="evidence" value="ECO:0007669"/>
    <property type="project" value="InterPro"/>
</dbReference>
<dbReference type="InterPro" id="IPR051054">
    <property type="entry name" value="SorC_transcr_regulators"/>
</dbReference>
<accession>A0A542YMS9</accession>
<dbReference type="EMBL" id="VFOP01000001">
    <property type="protein sequence ID" value="TQL49274.1"/>
    <property type="molecule type" value="Genomic_DNA"/>
</dbReference>
<dbReference type="InterPro" id="IPR007324">
    <property type="entry name" value="Sugar-bd_dom_put"/>
</dbReference>
<evidence type="ECO:0000313" key="7">
    <source>
        <dbReference type="Proteomes" id="UP000319516"/>
    </source>
</evidence>
<evidence type="ECO:0000256" key="4">
    <source>
        <dbReference type="ARBA" id="ARBA00023163"/>
    </source>
</evidence>
<dbReference type="InterPro" id="IPR037171">
    <property type="entry name" value="NagB/RpiA_transferase-like"/>
</dbReference>
<dbReference type="PANTHER" id="PTHR34294">
    <property type="entry name" value="TRANSCRIPTIONAL REGULATOR-RELATED"/>
    <property type="match status" value="1"/>
</dbReference>
<dbReference type="SUPFAM" id="SSF100950">
    <property type="entry name" value="NagB/RpiA/CoA transferase-like"/>
    <property type="match status" value="1"/>
</dbReference>
<keyword evidence="7" id="KW-1185">Reference proteome</keyword>
<evidence type="ECO:0000256" key="1">
    <source>
        <dbReference type="ARBA" id="ARBA00010466"/>
    </source>
</evidence>
<evidence type="ECO:0000256" key="3">
    <source>
        <dbReference type="ARBA" id="ARBA00023125"/>
    </source>
</evidence>
<comment type="caution">
    <text evidence="6">The sequence shown here is derived from an EMBL/GenBank/DDBJ whole genome shotgun (WGS) entry which is preliminary data.</text>
</comment>
<dbReference type="OrthoDB" id="186585at2"/>
<dbReference type="AlphaFoldDB" id="A0A542YMS9"/>
<name>A0A542YMS9_9MICO</name>
<dbReference type="Gene3D" id="1.10.10.10">
    <property type="entry name" value="Winged helix-like DNA-binding domain superfamily/Winged helix DNA-binding domain"/>
    <property type="match status" value="1"/>
</dbReference>
<feature type="domain" description="Sugar-binding" evidence="5">
    <location>
        <begin position="65"/>
        <end position="312"/>
    </location>
</feature>
<dbReference type="RefSeq" id="WP_141783548.1">
    <property type="nucleotide sequence ID" value="NZ_BAAAIK010000003.1"/>
</dbReference>
<keyword evidence="2" id="KW-0805">Transcription regulation</keyword>
<dbReference type="PANTHER" id="PTHR34294:SF1">
    <property type="entry name" value="TRANSCRIPTIONAL REGULATOR LSRR"/>
    <property type="match status" value="1"/>
</dbReference>
<keyword evidence="3" id="KW-0238">DNA-binding</keyword>
<proteinExistence type="inferred from homology"/>
<evidence type="ECO:0000256" key="2">
    <source>
        <dbReference type="ARBA" id="ARBA00023015"/>
    </source>
</evidence>
<dbReference type="GO" id="GO:0003677">
    <property type="term" value="F:DNA binding"/>
    <property type="evidence" value="ECO:0007669"/>
    <property type="project" value="UniProtKB-KW"/>
</dbReference>
<dbReference type="InterPro" id="IPR036388">
    <property type="entry name" value="WH-like_DNA-bd_sf"/>
</dbReference>
<gene>
    <name evidence="6" type="ORF">FB467_0339</name>
</gene>
<sequence length="314" mass="32803">MDASQGPAELVLMAAVARHHYLDGRSKVQIADDLGLSRFKVARLLDAARECGLVRIEIGQVDGMDLDLSARLQQAFGLTHCAVHAARGRMGEDSRAALGRTAARLLTEILRPSDVLGLPWSRSVLAMTEHLTELSPVRVVQLTGAMEVAGVDASAVDIVRRVAQVAGGDSSIFHAPFALDDVQSASAIRRQASVRDGLAAIDAVTHAAVGVGAWADGLSSIYAVATPEERLAAAREGVIGEVSGVLFDASGTPVVNSLSDRLITLSAQQLVRIPDVVAIAVGRDKVDAVRAALHGHLVNGLVTDDALATALLTT</sequence>
<keyword evidence="4" id="KW-0804">Transcription</keyword>
<evidence type="ECO:0000313" key="6">
    <source>
        <dbReference type="EMBL" id="TQL49274.1"/>
    </source>
</evidence>
<protein>
    <submittedName>
        <fullName evidence="6">Transcriptional regulator</fullName>
    </submittedName>
</protein>
<evidence type="ECO:0000259" key="5">
    <source>
        <dbReference type="Pfam" id="PF04198"/>
    </source>
</evidence>
<dbReference type="Proteomes" id="UP000319516">
    <property type="component" value="Unassembled WGS sequence"/>
</dbReference>
<reference evidence="6 7" key="1">
    <citation type="submission" date="2019-06" db="EMBL/GenBank/DDBJ databases">
        <title>Sequencing the genomes of 1000 actinobacteria strains.</title>
        <authorList>
            <person name="Klenk H.-P."/>
        </authorList>
    </citation>
    <scope>NUCLEOTIDE SEQUENCE [LARGE SCALE GENOMIC DNA]</scope>
    <source>
        <strain evidence="6 7">DSM 12335</strain>
    </source>
</reference>
<dbReference type="Gene3D" id="3.40.50.1360">
    <property type="match status" value="1"/>
</dbReference>
<organism evidence="6 7">
    <name type="scientific">Ornithinicoccus hortensis</name>
    <dbReference type="NCBI Taxonomy" id="82346"/>
    <lineage>
        <taxon>Bacteria</taxon>
        <taxon>Bacillati</taxon>
        <taxon>Actinomycetota</taxon>
        <taxon>Actinomycetes</taxon>
        <taxon>Micrococcales</taxon>
        <taxon>Intrasporangiaceae</taxon>
        <taxon>Ornithinicoccus</taxon>
    </lineage>
</organism>
<dbReference type="Pfam" id="PF04198">
    <property type="entry name" value="Sugar-bind"/>
    <property type="match status" value="1"/>
</dbReference>
<comment type="similarity">
    <text evidence="1">Belongs to the SorC transcriptional regulatory family.</text>
</comment>